<protein>
    <submittedName>
        <fullName evidence="2">Uncharacterized protein</fullName>
    </submittedName>
</protein>
<gene>
    <name evidence="2" type="ORF">METZ01_LOCUS134390</name>
</gene>
<evidence type="ECO:0000256" key="1">
    <source>
        <dbReference type="SAM" id="Phobius"/>
    </source>
</evidence>
<accession>A0A381YWX5</accession>
<evidence type="ECO:0000313" key="2">
    <source>
        <dbReference type="EMBL" id="SVA81536.1"/>
    </source>
</evidence>
<organism evidence="2">
    <name type="scientific">marine metagenome</name>
    <dbReference type="NCBI Taxonomy" id="408172"/>
    <lineage>
        <taxon>unclassified sequences</taxon>
        <taxon>metagenomes</taxon>
        <taxon>ecological metagenomes</taxon>
    </lineage>
</organism>
<name>A0A381YWX5_9ZZZZ</name>
<keyword evidence="1" id="KW-0472">Membrane</keyword>
<feature type="transmembrane region" description="Helical" evidence="1">
    <location>
        <begin position="52"/>
        <end position="72"/>
    </location>
</feature>
<keyword evidence="1" id="KW-1133">Transmembrane helix</keyword>
<reference evidence="2" key="1">
    <citation type="submission" date="2018-05" db="EMBL/GenBank/DDBJ databases">
        <authorList>
            <person name="Lanie J.A."/>
            <person name="Ng W.-L."/>
            <person name="Kazmierczak K.M."/>
            <person name="Andrzejewski T.M."/>
            <person name="Davidsen T.M."/>
            <person name="Wayne K.J."/>
            <person name="Tettelin H."/>
            <person name="Glass J.I."/>
            <person name="Rusch D."/>
            <person name="Podicherti R."/>
            <person name="Tsui H.-C.T."/>
            <person name="Winkler M.E."/>
        </authorList>
    </citation>
    <scope>NUCLEOTIDE SEQUENCE</scope>
</reference>
<dbReference type="EMBL" id="UINC01019273">
    <property type="protein sequence ID" value="SVA81536.1"/>
    <property type="molecule type" value="Genomic_DNA"/>
</dbReference>
<keyword evidence="1" id="KW-0812">Transmembrane</keyword>
<sequence>MMNLMQEHDDSVREHERECDMEYRILVLDTIESPDPVLCEELEREKARKTTYFLGSLGLFVVSGVGGLVMVLPHDERDPKQPPPGRELR</sequence>
<proteinExistence type="predicted"/>
<dbReference type="AlphaFoldDB" id="A0A381YWX5"/>